<dbReference type="PROSITE" id="PS00211">
    <property type="entry name" value="ABC_TRANSPORTER_1"/>
    <property type="match status" value="1"/>
</dbReference>
<reference evidence="4" key="1">
    <citation type="journal article" date="2014" name="Int. J. Syst. Evol. Microbiol.">
        <title>Complete genome sequence of Corynebacterium casei LMG S-19264T (=DSM 44701T), isolated from a smear-ripened cheese.</title>
        <authorList>
            <consortium name="US DOE Joint Genome Institute (JGI-PGF)"/>
            <person name="Walter F."/>
            <person name="Albersmeier A."/>
            <person name="Kalinowski J."/>
            <person name="Ruckert C."/>
        </authorList>
    </citation>
    <scope>NUCLEOTIDE SEQUENCE</scope>
    <source>
        <strain evidence="4">CCM 8606</strain>
    </source>
</reference>
<protein>
    <recommendedName>
        <fullName evidence="3">ABC transporter domain-containing protein</fullName>
    </recommendedName>
</protein>
<dbReference type="InterPro" id="IPR003439">
    <property type="entry name" value="ABC_transporter-like_ATP-bd"/>
</dbReference>
<feature type="domain" description="ABC transporter" evidence="3">
    <location>
        <begin position="3"/>
        <end position="226"/>
    </location>
</feature>
<dbReference type="SUPFAM" id="SSF52540">
    <property type="entry name" value="P-loop containing nucleoside triphosphate hydrolases"/>
    <property type="match status" value="1"/>
</dbReference>
<dbReference type="InterPro" id="IPR003593">
    <property type="entry name" value="AAA+_ATPase"/>
</dbReference>
<dbReference type="Proteomes" id="UP000619536">
    <property type="component" value="Unassembled WGS sequence"/>
</dbReference>
<dbReference type="GO" id="GO:0005524">
    <property type="term" value="F:ATP binding"/>
    <property type="evidence" value="ECO:0007669"/>
    <property type="project" value="UniProtKB-KW"/>
</dbReference>
<name>A0A8J3AI26_9BIFI</name>
<keyword evidence="1" id="KW-0547">Nucleotide-binding</keyword>
<organism evidence="4 5">
    <name type="scientific">Galliscardovia ingluviei</name>
    <dbReference type="NCBI Taxonomy" id="1769422"/>
    <lineage>
        <taxon>Bacteria</taxon>
        <taxon>Bacillati</taxon>
        <taxon>Actinomycetota</taxon>
        <taxon>Actinomycetes</taxon>
        <taxon>Bifidobacteriales</taxon>
        <taxon>Bifidobacteriaceae</taxon>
        <taxon>Galliscardovia</taxon>
    </lineage>
</organism>
<evidence type="ECO:0000259" key="3">
    <source>
        <dbReference type="PROSITE" id="PS50893"/>
    </source>
</evidence>
<comment type="caution">
    <text evidence="4">The sequence shown here is derived from an EMBL/GenBank/DDBJ whole genome shotgun (WGS) entry which is preliminary data.</text>
</comment>
<dbReference type="Gene3D" id="3.40.50.300">
    <property type="entry name" value="P-loop containing nucleotide triphosphate hydrolases"/>
    <property type="match status" value="1"/>
</dbReference>
<accession>A0A8J3AI26</accession>
<sequence length="294" mass="32780">MSLTIDNLVVQYSKQSDPALRIEHLEIYEGVIAVIGENGAGKSTLFKTLQGFLLPSTGAISKAGQSSKFSSVQVFQSEQCFEHVTVKEWIEFQGLLRGMEVSPSEIATCVEHAQLQGKEKRLVNKLSGGQQRKLNLLCASFGNPDLIILDEPTAGLDQEARKEYWTTVTAYRHTHSNTILFSSHYMDEVEENADQVILLSHGQVISSGSPKELIDNLHLEYVATVPQQKVSLFNLNKISYTIEGEHCVFYIADADGFFSTYGSMSELIKQGVQLRLPDMSDVYTLHYKERAHSA</sequence>
<reference evidence="4" key="2">
    <citation type="submission" date="2020-09" db="EMBL/GenBank/DDBJ databases">
        <authorList>
            <person name="Sun Q."/>
            <person name="Sedlacek I."/>
        </authorList>
    </citation>
    <scope>NUCLEOTIDE SEQUENCE</scope>
    <source>
        <strain evidence="4">CCM 8606</strain>
    </source>
</reference>
<gene>
    <name evidence="4" type="ORF">GCM10007377_12670</name>
</gene>
<evidence type="ECO:0000313" key="4">
    <source>
        <dbReference type="EMBL" id="GGI14788.1"/>
    </source>
</evidence>
<keyword evidence="2" id="KW-0067">ATP-binding</keyword>
<dbReference type="SMART" id="SM00382">
    <property type="entry name" value="AAA"/>
    <property type="match status" value="1"/>
</dbReference>
<keyword evidence="5" id="KW-1185">Reference proteome</keyword>
<proteinExistence type="predicted"/>
<dbReference type="PANTHER" id="PTHR43582:SF2">
    <property type="entry name" value="LINEARMYCIN RESISTANCE ATP-BINDING PROTEIN LNRL"/>
    <property type="match status" value="1"/>
</dbReference>
<dbReference type="InterPro" id="IPR017871">
    <property type="entry name" value="ABC_transporter-like_CS"/>
</dbReference>
<dbReference type="GO" id="GO:0016887">
    <property type="term" value="F:ATP hydrolysis activity"/>
    <property type="evidence" value="ECO:0007669"/>
    <property type="project" value="InterPro"/>
</dbReference>
<evidence type="ECO:0000313" key="5">
    <source>
        <dbReference type="Proteomes" id="UP000619536"/>
    </source>
</evidence>
<evidence type="ECO:0000256" key="1">
    <source>
        <dbReference type="ARBA" id="ARBA00022741"/>
    </source>
</evidence>
<evidence type="ECO:0000256" key="2">
    <source>
        <dbReference type="ARBA" id="ARBA00022840"/>
    </source>
</evidence>
<dbReference type="EMBL" id="BMDH01000003">
    <property type="protein sequence ID" value="GGI14788.1"/>
    <property type="molecule type" value="Genomic_DNA"/>
</dbReference>
<dbReference type="RefSeq" id="WP_188355434.1">
    <property type="nucleotide sequence ID" value="NZ_BMDH01000003.1"/>
</dbReference>
<dbReference type="PROSITE" id="PS50893">
    <property type="entry name" value="ABC_TRANSPORTER_2"/>
    <property type="match status" value="1"/>
</dbReference>
<dbReference type="PANTHER" id="PTHR43582">
    <property type="entry name" value="LINEARMYCIN RESISTANCE ATP-BINDING PROTEIN LNRL"/>
    <property type="match status" value="1"/>
</dbReference>
<dbReference type="AlphaFoldDB" id="A0A8J3AI26"/>
<dbReference type="Pfam" id="PF00005">
    <property type="entry name" value="ABC_tran"/>
    <property type="match status" value="1"/>
</dbReference>
<dbReference type="InterPro" id="IPR027417">
    <property type="entry name" value="P-loop_NTPase"/>
</dbReference>